<keyword evidence="6" id="KW-1185">Reference proteome</keyword>
<name>A0A3N0ECJ2_9ACTN</name>
<evidence type="ECO:0000256" key="1">
    <source>
        <dbReference type="ARBA" id="ARBA00005582"/>
    </source>
</evidence>
<dbReference type="InterPro" id="IPR015797">
    <property type="entry name" value="NUDIX_hydrolase-like_dom_sf"/>
</dbReference>
<dbReference type="RefSeq" id="WP_123200817.1">
    <property type="nucleotide sequence ID" value="NZ_RJMB01000006.1"/>
</dbReference>
<dbReference type="AlphaFoldDB" id="A0A3N0ECJ2"/>
<evidence type="ECO:0000256" key="2">
    <source>
        <dbReference type="ARBA" id="ARBA00022801"/>
    </source>
</evidence>
<gene>
    <name evidence="5" type="ORF">EFW17_08800</name>
</gene>
<dbReference type="Pfam" id="PF00293">
    <property type="entry name" value="NUDIX"/>
    <property type="match status" value="1"/>
</dbReference>
<dbReference type="OrthoDB" id="9804442at2"/>
<proteinExistence type="inferred from homology"/>
<feature type="domain" description="Nudix hydrolase" evidence="4">
    <location>
        <begin position="7"/>
        <end position="132"/>
    </location>
</feature>
<dbReference type="InterPro" id="IPR020084">
    <property type="entry name" value="NUDIX_hydrolase_CS"/>
</dbReference>
<evidence type="ECO:0000313" key="6">
    <source>
        <dbReference type="Proteomes" id="UP000269198"/>
    </source>
</evidence>
<sequence length="137" mass="15027">MPDGVAPPALPISIKGVVAADDHVLVLRNERDEWELPGGKLELDETPEQCLAREIAEETGWPVRVGPILDAWTYHITSVDRHVFIVTYSCYALATPTLVTSPEHKEAALVPVDEVNDLTMPEGYKRSITTGLSLPGR</sequence>
<protein>
    <submittedName>
        <fullName evidence="5">NUDIX domain-containing protein</fullName>
    </submittedName>
</protein>
<evidence type="ECO:0000313" key="5">
    <source>
        <dbReference type="EMBL" id="RNL85560.1"/>
    </source>
</evidence>
<keyword evidence="2 3" id="KW-0378">Hydrolase</keyword>
<dbReference type="Proteomes" id="UP000269198">
    <property type="component" value="Unassembled WGS sequence"/>
</dbReference>
<reference evidence="5 6" key="1">
    <citation type="submission" date="2018-11" db="EMBL/GenBank/DDBJ databases">
        <title>The genome draft of YIM 96095.</title>
        <authorList>
            <person name="Tang S.-K."/>
            <person name="Chunyu W.-X."/>
            <person name="Feng Y.-Z."/>
        </authorList>
    </citation>
    <scope>NUCLEOTIDE SEQUENCE [LARGE SCALE GENOMIC DNA]</scope>
    <source>
        <strain evidence="5 6">YIM 96095</strain>
    </source>
</reference>
<comment type="similarity">
    <text evidence="1 3">Belongs to the Nudix hydrolase family.</text>
</comment>
<dbReference type="Gene3D" id="3.90.79.10">
    <property type="entry name" value="Nucleoside Triphosphate Pyrophosphohydrolase"/>
    <property type="match status" value="1"/>
</dbReference>
<dbReference type="SUPFAM" id="SSF55811">
    <property type="entry name" value="Nudix"/>
    <property type="match status" value="1"/>
</dbReference>
<dbReference type="EMBL" id="RJMB01000006">
    <property type="protein sequence ID" value="RNL85560.1"/>
    <property type="molecule type" value="Genomic_DNA"/>
</dbReference>
<dbReference type="InterPro" id="IPR020476">
    <property type="entry name" value="Nudix_hydrolase"/>
</dbReference>
<dbReference type="PRINTS" id="PR00502">
    <property type="entry name" value="NUDIXFAMILY"/>
</dbReference>
<dbReference type="CDD" id="cd04699">
    <property type="entry name" value="NUDIX_MutT_Nudt1"/>
    <property type="match status" value="1"/>
</dbReference>
<evidence type="ECO:0000256" key="3">
    <source>
        <dbReference type="RuleBase" id="RU003476"/>
    </source>
</evidence>
<dbReference type="InterPro" id="IPR000086">
    <property type="entry name" value="NUDIX_hydrolase_dom"/>
</dbReference>
<evidence type="ECO:0000259" key="4">
    <source>
        <dbReference type="PROSITE" id="PS51462"/>
    </source>
</evidence>
<comment type="caution">
    <text evidence="5">The sequence shown here is derived from an EMBL/GenBank/DDBJ whole genome shotgun (WGS) entry which is preliminary data.</text>
</comment>
<organism evidence="5 6">
    <name type="scientific">Halostreptopolyspora alba</name>
    <dbReference type="NCBI Taxonomy" id="2487137"/>
    <lineage>
        <taxon>Bacteria</taxon>
        <taxon>Bacillati</taxon>
        <taxon>Actinomycetota</taxon>
        <taxon>Actinomycetes</taxon>
        <taxon>Streptosporangiales</taxon>
        <taxon>Nocardiopsidaceae</taxon>
        <taxon>Halostreptopolyspora</taxon>
    </lineage>
</organism>
<dbReference type="GO" id="GO:0016787">
    <property type="term" value="F:hydrolase activity"/>
    <property type="evidence" value="ECO:0007669"/>
    <property type="project" value="UniProtKB-KW"/>
</dbReference>
<dbReference type="PANTHER" id="PTHR43736">
    <property type="entry name" value="ADP-RIBOSE PYROPHOSPHATASE"/>
    <property type="match status" value="1"/>
</dbReference>
<dbReference type="PANTHER" id="PTHR43736:SF1">
    <property type="entry name" value="DIHYDRONEOPTERIN TRIPHOSPHATE DIPHOSPHATASE"/>
    <property type="match status" value="1"/>
</dbReference>
<dbReference type="PROSITE" id="PS51462">
    <property type="entry name" value="NUDIX"/>
    <property type="match status" value="1"/>
</dbReference>
<dbReference type="PROSITE" id="PS00893">
    <property type="entry name" value="NUDIX_BOX"/>
    <property type="match status" value="1"/>
</dbReference>
<accession>A0A3N0ECJ2</accession>